<sequence>MTRRARERALTLSLYAVFVVIVVVVALLADWEAITANFFLREGFTGTWRAMILVAAKNTILYTVVAFAGGFVLAMVLVLMKLAPVAPFRWLATGYIELFRGLPAIVVILFMGFGVPIAFGWRPPGGVVGAGLVALMMVAGAYMAETIRAGIEAVPKGQTEAARSLGMNGSWTMASIVMPQALRIVIPPLTNELVILLKDTSLLFVLGMAASQQELTVAARNLMSSGPSAGTATSLVFAALLYLAITLPLTQLVAWMERKQKRSR</sequence>
<keyword evidence="8 9" id="KW-0472">Membrane</keyword>
<dbReference type="GO" id="GO:0022857">
    <property type="term" value="F:transmembrane transporter activity"/>
    <property type="evidence" value="ECO:0007669"/>
    <property type="project" value="InterPro"/>
</dbReference>
<dbReference type="RefSeq" id="WP_097187262.1">
    <property type="nucleotide sequence ID" value="NZ_OBQK01000002.1"/>
</dbReference>
<dbReference type="InterPro" id="IPR000515">
    <property type="entry name" value="MetI-like"/>
</dbReference>
<feature type="transmembrane region" description="Helical" evidence="9">
    <location>
        <begin position="127"/>
        <end position="144"/>
    </location>
</feature>
<dbReference type="eggNOG" id="COG0765">
    <property type="taxonomic scope" value="Bacteria"/>
</dbReference>
<dbReference type="Proteomes" id="UP000219688">
    <property type="component" value="Unassembled WGS sequence"/>
</dbReference>
<comment type="similarity">
    <text evidence="2">Belongs to the binding-protein-dependent transport system permease family. HisMQ subfamily.</text>
</comment>
<reference evidence="12" key="1">
    <citation type="submission" date="2017-08" db="EMBL/GenBank/DDBJ databases">
        <authorList>
            <person name="Varghese N."/>
            <person name="Submissions S."/>
        </authorList>
    </citation>
    <scope>NUCLEOTIDE SEQUENCE [LARGE SCALE GENOMIC DNA]</scope>
    <source>
        <strain evidence="12">USBA17B2</strain>
    </source>
</reference>
<name>A0A285VK01_9MICO</name>
<dbReference type="GO" id="GO:0006865">
    <property type="term" value="P:amino acid transport"/>
    <property type="evidence" value="ECO:0007669"/>
    <property type="project" value="UniProtKB-KW"/>
</dbReference>
<keyword evidence="6" id="KW-0029">Amino-acid transport</keyword>
<dbReference type="STRING" id="1122622.GCA_000421185_02770"/>
<comment type="subcellular location">
    <subcellularLocation>
        <location evidence="1 9">Cell membrane</location>
        <topology evidence="1 9">Multi-pass membrane protein</topology>
    </subcellularLocation>
</comment>
<evidence type="ECO:0000256" key="6">
    <source>
        <dbReference type="ARBA" id="ARBA00022970"/>
    </source>
</evidence>
<dbReference type="GO" id="GO:0043190">
    <property type="term" value="C:ATP-binding cassette (ABC) transporter complex"/>
    <property type="evidence" value="ECO:0007669"/>
    <property type="project" value="InterPro"/>
</dbReference>
<evidence type="ECO:0000256" key="1">
    <source>
        <dbReference type="ARBA" id="ARBA00004651"/>
    </source>
</evidence>
<evidence type="ECO:0000256" key="5">
    <source>
        <dbReference type="ARBA" id="ARBA00022692"/>
    </source>
</evidence>
<feature type="transmembrane region" description="Helical" evidence="9">
    <location>
        <begin position="60"/>
        <end position="80"/>
    </location>
</feature>
<dbReference type="EMBL" id="OBQK01000002">
    <property type="protein sequence ID" value="SOC53868.1"/>
    <property type="molecule type" value="Genomic_DNA"/>
</dbReference>
<feature type="transmembrane region" description="Helical" evidence="9">
    <location>
        <begin position="12"/>
        <end position="40"/>
    </location>
</feature>
<evidence type="ECO:0000313" key="12">
    <source>
        <dbReference type="Proteomes" id="UP000219688"/>
    </source>
</evidence>
<proteinExistence type="inferred from homology"/>
<dbReference type="PROSITE" id="PS50928">
    <property type="entry name" value="ABC_TM1"/>
    <property type="match status" value="1"/>
</dbReference>
<dbReference type="PANTHER" id="PTHR30614:SF20">
    <property type="entry name" value="GLUTAMINE TRANSPORT SYSTEM PERMEASE PROTEIN GLNP"/>
    <property type="match status" value="1"/>
</dbReference>
<evidence type="ECO:0000313" key="11">
    <source>
        <dbReference type="EMBL" id="SOC53868.1"/>
    </source>
</evidence>
<evidence type="ECO:0000256" key="7">
    <source>
        <dbReference type="ARBA" id="ARBA00022989"/>
    </source>
</evidence>
<gene>
    <name evidence="11" type="ORF">SAMN05421879_102226</name>
</gene>
<dbReference type="Pfam" id="PF00528">
    <property type="entry name" value="BPD_transp_1"/>
    <property type="match status" value="1"/>
</dbReference>
<evidence type="ECO:0000256" key="8">
    <source>
        <dbReference type="ARBA" id="ARBA00023136"/>
    </source>
</evidence>
<dbReference type="PANTHER" id="PTHR30614">
    <property type="entry name" value="MEMBRANE COMPONENT OF AMINO ACID ABC TRANSPORTER"/>
    <property type="match status" value="1"/>
</dbReference>
<dbReference type="AlphaFoldDB" id="A0A285VK01"/>
<evidence type="ECO:0000256" key="4">
    <source>
        <dbReference type="ARBA" id="ARBA00022475"/>
    </source>
</evidence>
<evidence type="ECO:0000256" key="3">
    <source>
        <dbReference type="ARBA" id="ARBA00022448"/>
    </source>
</evidence>
<evidence type="ECO:0000259" key="10">
    <source>
        <dbReference type="PROSITE" id="PS50928"/>
    </source>
</evidence>
<keyword evidence="7 9" id="KW-1133">Transmembrane helix</keyword>
<protein>
    <submittedName>
        <fullName evidence="11">Amino acid ABC transporter membrane protein, PAAT family</fullName>
    </submittedName>
</protein>
<dbReference type="Gene3D" id="1.10.3720.10">
    <property type="entry name" value="MetI-like"/>
    <property type="match status" value="1"/>
</dbReference>
<dbReference type="InterPro" id="IPR035906">
    <property type="entry name" value="MetI-like_sf"/>
</dbReference>
<dbReference type="SUPFAM" id="SSF161098">
    <property type="entry name" value="MetI-like"/>
    <property type="match status" value="1"/>
</dbReference>
<feature type="transmembrane region" description="Helical" evidence="9">
    <location>
        <begin position="101"/>
        <end position="121"/>
    </location>
</feature>
<dbReference type="InterPro" id="IPR043429">
    <property type="entry name" value="ArtM/GltK/GlnP/TcyL/YhdX-like"/>
</dbReference>
<keyword evidence="5 9" id="KW-0812">Transmembrane</keyword>
<keyword evidence="4" id="KW-1003">Cell membrane</keyword>
<dbReference type="CDD" id="cd06261">
    <property type="entry name" value="TM_PBP2"/>
    <property type="match status" value="1"/>
</dbReference>
<evidence type="ECO:0000256" key="2">
    <source>
        <dbReference type="ARBA" id="ARBA00010072"/>
    </source>
</evidence>
<dbReference type="InterPro" id="IPR010065">
    <property type="entry name" value="AA_ABC_transptr_permease_3TM"/>
</dbReference>
<feature type="transmembrane region" description="Helical" evidence="9">
    <location>
        <begin position="232"/>
        <end position="255"/>
    </location>
</feature>
<keyword evidence="12" id="KW-1185">Reference proteome</keyword>
<feature type="transmembrane region" description="Helical" evidence="9">
    <location>
        <begin position="165"/>
        <end position="186"/>
    </location>
</feature>
<keyword evidence="3 9" id="KW-0813">Transport</keyword>
<feature type="domain" description="ABC transmembrane type-1" evidence="10">
    <location>
        <begin position="56"/>
        <end position="253"/>
    </location>
</feature>
<dbReference type="NCBIfam" id="TIGR01726">
    <property type="entry name" value="HEQRo_perm_3TM"/>
    <property type="match status" value="1"/>
</dbReference>
<evidence type="ECO:0000256" key="9">
    <source>
        <dbReference type="RuleBase" id="RU363032"/>
    </source>
</evidence>
<accession>A0A285VK01</accession>
<organism evidence="11 12">
    <name type="scientific">Ornithinimicrobium cerasi</name>
    <dbReference type="NCBI Taxonomy" id="2248773"/>
    <lineage>
        <taxon>Bacteria</taxon>
        <taxon>Bacillati</taxon>
        <taxon>Actinomycetota</taxon>
        <taxon>Actinomycetes</taxon>
        <taxon>Micrococcales</taxon>
        <taxon>Ornithinimicrobiaceae</taxon>
        <taxon>Ornithinimicrobium</taxon>
    </lineage>
</organism>
<dbReference type="OrthoDB" id="92598at2"/>